<keyword evidence="1" id="KW-1133">Transmembrane helix</keyword>
<accession>A0A939GDE4</accession>
<evidence type="ECO:0000313" key="2">
    <source>
        <dbReference type="EMBL" id="MBO0937047.1"/>
    </source>
</evidence>
<feature type="transmembrane region" description="Helical" evidence="1">
    <location>
        <begin position="373"/>
        <end position="392"/>
    </location>
</feature>
<comment type="caution">
    <text evidence="2">The sequence shown here is derived from an EMBL/GenBank/DDBJ whole genome shotgun (WGS) entry which is preliminary data.</text>
</comment>
<sequence>MNPPPYQSDSFFDRVNLWLRTSTMIKLAIVGILVLVLLIPTFMLEGLIRERESTRAMAIREVSEKWGATQTVSGPILSVPYLMHTKGADGKAETSIAYAHVLPDNLTITGTIQPEKRNRGLFQVMLYNTRLTIRGSLPRPSAERLGIAPADMQWDKAFVSLGVTDMKGIKDQINLRVDGKALTVEPGIPTTDILASGVSARTPLGDSITFDCALNINGSSDLYFLPFGKQTIVSLTSPWTTPSFVGASLPDRRTLNAKGFTANWKVLQYNRNYPQQGTGAFLNRPISNSPDSHESVAASSAFGVKLLLPVDEYQKTMRSAKYAVMFIIITFTAFFFVEILNKQRIHPIQYLLVGFAVCLFYLLLLAISEHVAFNVAYLISAAVTLAMISFYVRHVFKNGRLTILFSSVLALLYGFFFSLLQLEDYSLLLGSLGLALILGIIMYLTRNVNWYRAYETT</sequence>
<feature type="transmembrane region" description="Helical" evidence="1">
    <location>
        <begin position="348"/>
        <end position="367"/>
    </location>
</feature>
<dbReference type="RefSeq" id="WP_207364599.1">
    <property type="nucleotide sequence ID" value="NZ_JAFMYV010000004.1"/>
</dbReference>
<proteinExistence type="predicted"/>
<dbReference type="PANTHER" id="PTHR30092">
    <property type="entry name" value="INNER MEMBRANE PROTEIN CRED"/>
    <property type="match status" value="1"/>
</dbReference>
<name>A0A939GDE4_9BACT</name>
<keyword evidence="1" id="KW-0472">Membrane</keyword>
<evidence type="ECO:0000313" key="3">
    <source>
        <dbReference type="Proteomes" id="UP000664034"/>
    </source>
</evidence>
<dbReference type="PANTHER" id="PTHR30092:SF0">
    <property type="entry name" value="INNER MEMBRANE PROTEIN CRED"/>
    <property type="match status" value="1"/>
</dbReference>
<keyword evidence="3" id="KW-1185">Reference proteome</keyword>
<feature type="transmembrane region" description="Helical" evidence="1">
    <location>
        <begin position="401"/>
        <end position="419"/>
    </location>
</feature>
<dbReference type="AlphaFoldDB" id="A0A939GDE4"/>
<organism evidence="2 3">
    <name type="scientific">Fibrella rubiginis</name>
    <dbReference type="NCBI Taxonomy" id="2817060"/>
    <lineage>
        <taxon>Bacteria</taxon>
        <taxon>Pseudomonadati</taxon>
        <taxon>Bacteroidota</taxon>
        <taxon>Cytophagia</taxon>
        <taxon>Cytophagales</taxon>
        <taxon>Spirosomataceae</taxon>
        <taxon>Fibrella</taxon>
    </lineage>
</organism>
<dbReference type="NCBIfam" id="NF008712">
    <property type="entry name" value="PRK11715.1-1"/>
    <property type="match status" value="1"/>
</dbReference>
<reference evidence="2" key="1">
    <citation type="submission" date="2021-03" db="EMBL/GenBank/DDBJ databases">
        <title>Fibrella sp. HMF5335 genome sequencing and assembly.</title>
        <authorList>
            <person name="Kang H."/>
            <person name="Kim H."/>
            <person name="Bae S."/>
            <person name="Joh K."/>
        </authorList>
    </citation>
    <scope>NUCLEOTIDE SEQUENCE</scope>
    <source>
        <strain evidence="2">HMF5335</strain>
    </source>
</reference>
<feature type="transmembrane region" description="Helical" evidence="1">
    <location>
        <begin position="425"/>
        <end position="444"/>
    </location>
</feature>
<protein>
    <submittedName>
        <fullName evidence="2">Cell envelope integrity protein CreD</fullName>
    </submittedName>
</protein>
<dbReference type="GO" id="GO:0005886">
    <property type="term" value="C:plasma membrane"/>
    <property type="evidence" value="ECO:0007669"/>
    <property type="project" value="TreeGrafter"/>
</dbReference>
<dbReference type="PIRSF" id="PIRSF004548">
    <property type="entry name" value="CreD"/>
    <property type="match status" value="1"/>
</dbReference>
<dbReference type="EMBL" id="JAFMYV010000004">
    <property type="protein sequence ID" value="MBO0937047.1"/>
    <property type="molecule type" value="Genomic_DNA"/>
</dbReference>
<feature type="transmembrane region" description="Helical" evidence="1">
    <location>
        <begin position="24"/>
        <end position="44"/>
    </location>
</feature>
<gene>
    <name evidence="2" type="primary">creD</name>
    <name evidence="2" type="ORF">J2I47_10870</name>
</gene>
<feature type="transmembrane region" description="Helical" evidence="1">
    <location>
        <begin position="322"/>
        <end position="341"/>
    </location>
</feature>
<dbReference type="Proteomes" id="UP000664034">
    <property type="component" value="Unassembled WGS sequence"/>
</dbReference>
<dbReference type="InterPro" id="IPR010364">
    <property type="entry name" value="Uncharacterised_IM_CreD"/>
</dbReference>
<evidence type="ECO:0000256" key="1">
    <source>
        <dbReference type="SAM" id="Phobius"/>
    </source>
</evidence>
<keyword evidence="1" id="KW-0812">Transmembrane</keyword>
<dbReference type="Pfam" id="PF06123">
    <property type="entry name" value="CreD"/>
    <property type="match status" value="1"/>
</dbReference>